<name>A0A3N4KXM4_9PEZI</name>
<evidence type="ECO:0000256" key="1">
    <source>
        <dbReference type="SAM" id="MobiDB-lite"/>
    </source>
</evidence>
<reference evidence="2 3" key="1">
    <citation type="journal article" date="2018" name="Nat. Ecol. Evol.">
        <title>Pezizomycetes genomes reveal the molecular basis of ectomycorrhizal truffle lifestyle.</title>
        <authorList>
            <person name="Murat C."/>
            <person name="Payen T."/>
            <person name="Noel B."/>
            <person name="Kuo A."/>
            <person name="Morin E."/>
            <person name="Chen J."/>
            <person name="Kohler A."/>
            <person name="Krizsan K."/>
            <person name="Balestrini R."/>
            <person name="Da Silva C."/>
            <person name="Montanini B."/>
            <person name="Hainaut M."/>
            <person name="Levati E."/>
            <person name="Barry K.W."/>
            <person name="Belfiori B."/>
            <person name="Cichocki N."/>
            <person name="Clum A."/>
            <person name="Dockter R.B."/>
            <person name="Fauchery L."/>
            <person name="Guy J."/>
            <person name="Iotti M."/>
            <person name="Le Tacon F."/>
            <person name="Lindquist E.A."/>
            <person name="Lipzen A."/>
            <person name="Malagnac F."/>
            <person name="Mello A."/>
            <person name="Molinier V."/>
            <person name="Miyauchi S."/>
            <person name="Poulain J."/>
            <person name="Riccioni C."/>
            <person name="Rubini A."/>
            <person name="Sitrit Y."/>
            <person name="Splivallo R."/>
            <person name="Traeger S."/>
            <person name="Wang M."/>
            <person name="Zifcakova L."/>
            <person name="Wipf D."/>
            <person name="Zambonelli A."/>
            <person name="Paolocci F."/>
            <person name="Nowrousian M."/>
            <person name="Ottonello S."/>
            <person name="Baldrian P."/>
            <person name="Spatafora J.W."/>
            <person name="Henrissat B."/>
            <person name="Nagy L.G."/>
            <person name="Aury J.M."/>
            <person name="Wincker P."/>
            <person name="Grigoriev I.V."/>
            <person name="Bonfante P."/>
            <person name="Martin F.M."/>
        </authorList>
    </citation>
    <scope>NUCLEOTIDE SEQUENCE [LARGE SCALE GENOMIC DNA]</scope>
    <source>
        <strain evidence="2 3">CCBAS932</strain>
    </source>
</reference>
<dbReference type="OrthoDB" id="5361739at2759"/>
<keyword evidence="3" id="KW-1185">Reference proteome</keyword>
<organism evidence="2 3">
    <name type="scientific">Morchella conica CCBAS932</name>
    <dbReference type="NCBI Taxonomy" id="1392247"/>
    <lineage>
        <taxon>Eukaryota</taxon>
        <taxon>Fungi</taxon>
        <taxon>Dikarya</taxon>
        <taxon>Ascomycota</taxon>
        <taxon>Pezizomycotina</taxon>
        <taxon>Pezizomycetes</taxon>
        <taxon>Pezizales</taxon>
        <taxon>Morchellaceae</taxon>
        <taxon>Morchella</taxon>
    </lineage>
</organism>
<feature type="region of interest" description="Disordered" evidence="1">
    <location>
        <begin position="241"/>
        <end position="263"/>
    </location>
</feature>
<dbReference type="EMBL" id="ML119119">
    <property type="protein sequence ID" value="RPB14238.1"/>
    <property type="molecule type" value="Genomic_DNA"/>
</dbReference>
<evidence type="ECO:0000313" key="3">
    <source>
        <dbReference type="Proteomes" id="UP000277580"/>
    </source>
</evidence>
<feature type="region of interest" description="Disordered" evidence="1">
    <location>
        <begin position="491"/>
        <end position="513"/>
    </location>
</feature>
<dbReference type="InParanoid" id="A0A3N4KXM4"/>
<evidence type="ECO:0000313" key="2">
    <source>
        <dbReference type="EMBL" id="RPB14238.1"/>
    </source>
</evidence>
<feature type="compositionally biased region" description="Polar residues" evidence="1">
    <location>
        <begin position="245"/>
        <end position="254"/>
    </location>
</feature>
<dbReference type="AlphaFoldDB" id="A0A3N4KXM4"/>
<sequence>MPSFHSYGVHTFLELQDISSDPISKLSRLSESTSKITWSPIQGMTHPILSTNVISPATTGSPLPFCIVVEFDADIDRHSPNHPKGDVRIEVKVDGVVSGWRVLPQAKIWPKGTRIEFSGLRVARTEEMAFIFNSPPRNSRKSKDNLSASTLTSSIEAINTSETATGWNYEDPTLIPFAPSGLPLNTSHIEILITVGKKHNTLEKYLIFSPVLQEAFYIPPVSLSSQWLQHSINVNIQGTKRKLESQQSNRNEGTSAAVPVRPSYRPATIGGEERLEEIGGHNILSGTDKEIMEWKPIGLASVSQKTPQMREAEFTARIHLARFWFIIYPGPVHLDLPKEPISSIPLASVGDQHAFKSAEIVVVHKKTDEERTLDNSISKMEASDTVAGRKRKVTKIKTSETNELFPAIPQWQEDGQIRKHEGTISTTPALQGIIPDIQHQKDLNIISKAHFGTGSDDLRRRSSQKQTKVIPNTLASPVGLVGSFGKRIDLNNPDEFENRNPVLDPTRKSGIKK</sequence>
<gene>
    <name evidence="2" type="ORF">P167DRAFT_572774</name>
</gene>
<proteinExistence type="predicted"/>
<accession>A0A3N4KXM4</accession>
<protein>
    <submittedName>
        <fullName evidence="2">Uncharacterized protein</fullName>
    </submittedName>
</protein>
<dbReference type="Proteomes" id="UP000277580">
    <property type="component" value="Unassembled WGS sequence"/>
</dbReference>